<dbReference type="EMBL" id="JAUBOF010000007">
    <property type="protein sequence ID" value="MDM7487397.1"/>
    <property type="molecule type" value="Genomic_DNA"/>
</dbReference>
<keyword evidence="2" id="KW-1185">Reference proteome</keyword>
<proteinExistence type="predicted"/>
<evidence type="ECO:0000313" key="1">
    <source>
        <dbReference type="EMBL" id="MDM7487397.1"/>
    </source>
</evidence>
<protein>
    <submittedName>
        <fullName evidence="1">Antitoxin</fullName>
    </submittedName>
</protein>
<organism evidence="1 2">
    <name type="scientific">Rhodococcus indonesiensis</name>
    <dbReference type="NCBI Taxonomy" id="3055869"/>
    <lineage>
        <taxon>Bacteria</taxon>
        <taxon>Bacillati</taxon>
        <taxon>Actinomycetota</taxon>
        <taxon>Actinomycetes</taxon>
        <taxon>Mycobacteriales</taxon>
        <taxon>Nocardiaceae</taxon>
        <taxon>Rhodococcus</taxon>
    </lineage>
</organism>
<evidence type="ECO:0000313" key="2">
    <source>
        <dbReference type="Proteomes" id="UP001233164"/>
    </source>
</evidence>
<dbReference type="Proteomes" id="UP001233164">
    <property type="component" value="Unassembled WGS sequence"/>
</dbReference>
<dbReference type="Pfam" id="PF14013">
    <property type="entry name" value="MT0933_antitox"/>
    <property type="match status" value="1"/>
</dbReference>
<dbReference type="RefSeq" id="WP_289377695.1">
    <property type="nucleotide sequence ID" value="NZ_JAUBOF010000007.1"/>
</dbReference>
<comment type="caution">
    <text evidence="1">The sequence shown here is derived from an EMBL/GenBank/DDBJ whole genome shotgun (WGS) entry which is preliminary data.</text>
</comment>
<sequence length="62" mass="6682">MGFMDSVKGIVDKGKEFAAQNPDQIDNAIEKAGDLADRKTGGKYAEQVDKAQDAARKALRAE</sequence>
<accession>A0ABT7RIC5</accession>
<name>A0ABT7RIC5_9NOCA</name>
<dbReference type="InterPro" id="IPR028037">
    <property type="entry name" value="Antitoxin_Rv0909/MT0933"/>
</dbReference>
<reference evidence="1 2" key="1">
    <citation type="submission" date="2023-06" db="EMBL/GenBank/DDBJ databases">
        <title>Rhodococcus indonesiensis sp. nov a new member of the Rhodococcus ruber lineage isolated from a sediment of neutral hot spring.</title>
        <authorList>
            <person name="Kusuma A.B."/>
            <person name="Fenylestari G."/>
            <person name="Ammar F."/>
            <person name="Nouioui I."/>
            <person name="Goodfellow M."/>
        </authorList>
    </citation>
    <scope>NUCLEOTIDE SEQUENCE [LARGE SCALE GENOMIC DNA]</scope>
    <source>
        <strain evidence="1 2">CSLK01-03</strain>
    </source>
</reference>
<gene>
    <name evidence="1" type="ORF">QT969_03790</name>
</gene>